<dbReference type="Pfam" id="PF17815">
    <property type="entry name" value="PDZ_3"/>
    <property type="match status" value="1"/>
</dbReference>
<proteinExistence type="inferred from homology"/>
<accession>A0ABD1AIP8</accession>
<evidence type="ECO:0000256" key="4">
    <source>
        <dbReference type="ARBA" id="ARBA00022825"/>
    </source>
</evidence>
<keyword evidence="4" id="KW-0720">Serine protease</keyword>
<comment type="similarity">
    <text evidence="1">Belongs to the peptidase S1C family.</text>
</comment>
<organism evidence="7 8">
    <name type="scientific">Cardamine amara subsp. amara</name>
    <dbReference type="NCBI Taxonomy" id="228776"/>
    <lineage>
        <taxon>Eukaryota</taxon>
        <taxon>Viridiplantae</taxon>
        <taxon>Streptophyta</taxon>
        <taxon>Embryophyta</taxon>
        <taxon>Tracheophyta</taxon>
        <taxon>Spermatophyta</taxon>
        <taxon>Magnoliopsida</taxon>
        <taxon>eudicotyledons</taxon>
        <taxon>Gunneridae</taxon>
        <taxon>Pentapetalae</taxon>
        <taxon>rosids</taxon>
        <taxon>malvids</taxon>
        <taxon>Brassicales</taxon>
        <taxon>Brassicaceae</taxon>
        <taxon>Cardamineae</taxon>
        <taxon>Cardamine</taxon>
    </lineage>
</organism>
<sequence length="554" mass="61988">MSFRLVRKFCNSSSTHVPRFLSSPFLILRSISVRNNLLPTTRTSHFHASISRCCPSVDSQTHTENTSRPVIESVLDSVVKVFSVRSQPSIIVLPWLNPGEASTGSGFVISGKRILTNAHVVKTHEDDSSYVQVKKHGSPTKYKAIVEAMGDECDLAILVVDNEEFWEDLIPLELGDIPLVYDTVSVVGYPRGGETISVTKGIVSRVEPRDYCHSSAELLTIQVDAAINKGNSGGPVFMGNKVAGVAFQGLKNSENINYVIPTPVIKHFLSGVEETGQYAGPGLPDITCQDMGNAQLRKHFKMNHEMTGILINEINPVSDAHKVLKKDDVILAIDGVPIGNDQTVPFRGKERIKLNHLVSMKKPGEKALFKVLRDGREHEFNISLSSVHPLDKVRLHDQSHYIFAGFIFVHLTSSYIDLSSGAICRCALKRMPEKASQQIVIISKVLLDKINIGYCSLENLQVKKVNGEEVNSLHHLRWLIKRCRTEDLRLDLEKGKVIVLNYKSAKEETSLILKRHSILLDVSRKLDDTFHHVYYEKKKVPHQKEVDDVDRIQE</sequence>
<dbReference type="InterPro" id="IPR036034">
    <property type="entry name" value="PDZ_sf"/>
</dbReference>
<gene>
    <name evidence="7" type="ORF">V5N11_027082</name>
</gene>
<evidence type="ECO:0000313" key="7">
    <source>
        <dbReference type="EMBL" id="KAL1206509.1"/>
    </source>
</evidence>
<dbReference type="InterPro" id="IPR009003">
    <property type="entry name" value="Peptidase_S1_PA"/>
</dbReference>
<dbReference type="Gene3D" id="3.20.190.20">
    <property type="match status" value="1"/>
</dbReference>
<dbReference type="GO" id="GO:0006508">
    <property type="term" value="P:proteolysis"/>
    <property type="evidence" value="ECO:0007669"/>
    <property type="project" value="UniProtKB-KW"/>
</dbReference>
<dbReference type="PANTHER" id="PTHR45980">
    <property type="match status" value="1"/>
</dbReference>
<name>A0ABD1AIP8_CARAN</name>
<dbReference type="Gene3D" id="2.30.42.10">
    <property type="match status" value="1"/>
</dbReference>
<evidence type="ECO:0000259" key="5">
    <source>
        <dbReference type="Pfam" id="PF13180"/>
    </source>
</evidence>
<keyword evidence="3" id="KW-0378">Hydrolase</keyword>
<dbReference type="InterPro" id="IPR001478">
    <property type="entry name" value="PDZ"/>
</dbReference>
<dbReference type="InterPro" id="IPR046449">
    <property type="entry name" value="DEGP_PDZ_sf"/>
</dbReference>
<evidence type="ECO:0000256" key="3">
    <source>
        <dbReference type="ARBA" id="ARBA00022801"/>
    </source>
</evidence>
<dbReference type="AlphaFoldDB" id="A0ABD1AIP8"/>
<dbReference type="InterPro" id="IPR001940">
    <property type="entry name" value="Peptidase_S1C"/>
</dbReference>
<feature type="domain" description="PDZ" evidence="5">
    <location>
        <begin position="300"/>
        <end position="384"/>
    </location>
</feature>
<dbReference type="EMBL" id="JBANAX010000497">
    <property type="protein sequence ID" value="KAL1206509.1"/>
    <property type="molecule type" value="Genomic_DNA"/>
</dbReference>
<dbReference type="PRINTS" id="PR00834">
    <property type="entry name" value="PROTEASES2C"/>
</dbReference>
<evidence type="ECO:0000259" key="6">
    <source>
        <dbReference type="Pfam" id="PF17815"/>
    </source>
</evidence>
<reference evidence="7 8" key="1">
    <citation type="submission" date="2024-04" db="EMBL/GenBank/DDBJ databases">
        <title>Genome assembly C_amara_ONT_v2.</title>
        <authorList>
            <person name="Yant L."/>
            <person name="Moore C."/>
            <person name="Slenker M."/>
        </authorList>
    </citation>
    <scope>NUCLEOTIDE SEQUENCE [LARGE SCALE GENOMIC DNA]</scope>
    <source>
        <tissue evidence="7">Leaf</tissue>
    </source>
</reference>
<keyword evidence="8" id="KW-1185">Reference proteome</keyword>
<dbReference type="SUPFAM" id="SSF50156">
    <property type="entry name" value="PDZ domain-like"/>
    <property type="match status" value="1"/>
</dbReference>
<dbReference type="Proteomes" id="UP001558713">
    <property type="component" value="Unassembled WGS sequence"/>
</dbReference>
<evidence type="ECO:0000313" key="8">
    <source>
        <dbReference type="Proteomes" id="UP001558713"/>
    </source>
</evidence>
<comment type="caution">
    <text evidence="7">The sequence shown here is derived from an EMBL/GenBank/DDBJ whole genome shotgun (WGS) entry which is preliminary data.</text>
</comment>
<keyword evidence="2" id="KW-0645">Protease</keyword>
<dbReference type="PANTHER" id="PTHR45980:SF9">
    <property type="entry name" value="PROTEASE DO-LIKE 10, MITOCHONDRIAL-RELATED"/>
    <property type="match status" value="1"/>
</dbReference>
<dbReference type="InterPro" id="IPR041517">
    <property type="entry name" value="DEGP_PDZ"/>
</dbReference>
<evidence type="ECO:0000256" key="2">
    <source>
        <dbReference type="ARBA" id="ARBA00022670"/>
    </source>
</evidence>
<dbReference type="InterPro" id="IPR043504">
    <property type="entry name" value="Peptidase_S1_PA_chymotrypsin"/>
</dbReference>
<dbReference type="Pfam" id="PF13365">
    <property type="entry name" value="Trypsin_2"/>
    <property type="match status" value="1"/>
</dbReference>
<protein>
    <submittedName>
        <fullName evidence="7">Protease Do-like 10</fullName>
    </submittedName>
</protein>
<dbReference type="GO" id="GO:0008236">
    <property type="term" value="F:serine-type peptidase activity"/>
    <property type="evidence" value="ECO:0007669"/>
    <property type="project" value="UniProtKB-KW"/>
</dbReference>
<dbReference type="SUPFAM" id="SSF50494">
    <property type="entry name" value="Trypsin-like serine proteases"/>
    <property type="match status" value="1"/>
</dbReference>
<dbReference type="Gene3D" id="2.40.10.10">
    <property type="entry name" value="Trypsin-like serine proteases"/>
    <property type="match status" value="2"/>
</dbReference>
<feature type="domain" description="Protease Do-like PDZ" evidence="6">
    <location>
        <begin position="399"/>
        <end position="523"/>
    </location>
</feature>
<dbReference type="Pfam" id="PF13180">
    <property type="entry name" value="PDZ_2"/>
    <property type="match status" value="1"/>
</dbReference>
<evidence type="ECO:0000256" key="1">
    <source>
        <dbReference type="ARBA" id="ARBA00010541"/>
    </source>
</evidence>